<reference evidence="1 2" key="1">
    <citation type="submission" date="2012-04" db="EMBL/GenBank/DDBJ databases">
        <title>The Genome Sequence of Afipia clevelandensis ATCC 49720.</title>
        <authorList>
            <consortium name="The Broad Institute Genome Sequencing Platform"/>
            <person name="Earl A."/>
            <person name="Ward D."/>
            <person name="Feldgarden M."/>
            <person name="Gevers D."/>
            <person name="Huys G."/>
            <person name="Walker B."/>
            <person name="Young S.K."/>
            <person name="Zeng Q."/>
            <person name="Gargeya S."/>
            <person name="Fitzgerald M."/>
            <person name="Haas B."/>
            <person name="Abouelleil A."/>
            <person name="Alvarado L."/>
            <person name="Arachchi H.M."/>
            <person name="Berlin A."/>
            <person name="Chapman S.B."/>
            <person name="Goldberg J."/>
            <person name="Griggs A."/>
            <person name="Gujja S."/>
            <person name="Hansen M."/>
            <person name="Howarth C."/>
            <person name="Imamovic A."/>
            <person name="Larimer J."/>
            <person name="McCowen C."/>
            <person name="Montmayeur A."/>
            <person name="Murphy C."/>
            <person name="Neiman D."/>
            <person name="Pearson M."/>
            <person name="Priest M."/>
            <person name="Roberts A."/>
            <person name="Saif S."/>
            <person name="Shea T."/>
            <person name="Sisk P."/>
            <person name="Sykes S."/>
            <person name="Wortman J."/>
            <person name="Nusbaum C."/>
            <person name="Birren B."/>
        </authorList>
    </citation>
    <scope>NUCLEOTIDE SEQUENCE [LARGE SCALE GENOMIC DNA]</scope>
    <source>
        <strain evidence="1 2">ATCC 49720</strain>
    </source>
</reference>
<dbReference type="Proteomes" id="UP000001095">
    <property type="component" value="Unassembled WGS sequence"/>
</dbReference>
<evidence type="ECO:0000313" key="1">
    <source>
        <dbReference type="EMBL" id="EKS37799.1"/>
    </source>
</evidence>
<sequence length="87" mass="9479">MSTSKIFLCVDRDGWTGGYQLSIDDDHGGFRIAGPKYNGSSKSIIRHQITARDAGRIREYLDKIAPAVAETDADAQRDDGGGEPETH</sequence>
<protein>
    <submittedName>
        <fullName evidence="1">Uncharacterized protein</fullName>
    </submittedName>
</protein>
<dbReference type="HOGENOM" id="CLU_2476450_0_0_5"/>
<keyword evidence="2" id="KW-1185">Reference proteome</keyword>
<proteinExistence type="predicted"/>
<dbReference type="RefSeq" id="WP_002712615.1">
    <property type="nucleotide sequence ID" value="NZ_KB375281.1"/>
</dbReference>
<evidence type="ECO:0000313" key="2">
    <source>
        <dbReference type="Proteomes" id="UP000001095"/>
    </source>
</evidence>
<comment type="caution">
    <text evidence="1">The sequence shown here is derived from an EMBL/GenBank/DDBJ whole genome shotgun (WGS) entry which is preliminary data.</text>
</comment>
<accession>K8PAM5</accession>
<dbReference type="OrthoDB" id="5198315at2"/>
<organism evidence="1 2">
    <name type="scientific">Afipia clevelandensis ATCC 49720</name>
    <dbReference type="NCBI Taxonomy" id="883079"/>
    <lineage>
        <taxon>Bacteria</taxon>
        <taxon>Pseudomonadati</taxon>
        <taxon>Pseudomonadota</taxon>
        <taxon>Alphaproteobacteria</taxon>
        <taxon>Hyphomicrobiales</taxon>
        <taxon>Nitrobacteraceae</taxon>
        <taxon>Afipia</taxon>
    </lineage>
</organism>
<dbReference type="EMBL" id="AGWY01000007">
    <property type="protein sequence ID" value="EKS37799.1"/>
    <property type="molecule type" value="Genomic_DNA"/>
</dbReference>
<name>K8PAM5_9BRAD</name>
<gene>
    <name evidence="1" type="ORF">HMPREF9696_01749</name>
</gene>
<dbReference type="PATRIC" id="fig|883079.3.peg.1776"/>
<dbReference type="AlphaFoldDB" id="K8PAM5"/>